<feature type="signal peptide" evidence="1">
    <location>
        <begin position="1"/>
        <end position="24"/>
    </location>
</feature>
<name>L1JTH8_GUITC</name>
<gene>
    <name evidence="2" type="ORF">GUITHDRAFT_134518</name>
</gene>
<sequence length="202" mass="22595">MLGARLPAFCLLFLLFLLPSLSYSSCLPLSICPDTPKLRGIWKSLRQTTSETSSCLNVAKISDCMQSGLKAIPEFFSTFSWSFNVGANKNAASPVEDDEDSRLDLNEYLNLEGAPQGTTLTSFLNTLKNALERQYDLVSQLSGLVQQDEDADLVTELSKMREDLSRAFEYGADISQFKSWMELLKANQRKLSSRISRIDDDL</sequence>
<evidence type="ECO:0000313" key="3">
    <source>
        <dbReference type="EnsemblProtists" id="EKX51624"/>
    </source>
</evidence>
<evidence type="ECO:0000256" key="1">
    <source>
        <dbReference type="SAM" id="SignalP"/>
    </source>
</evidence>
<reference evidence="3" key="3">
    <citation type="submission" date="2015-06" db="UniProtKB">
        <authorList>
            <consortium name="EnsemblProtists"/>
        </authorList>
    </citation>
    <scope>IDENTIFICATION</scope>
</reference>
<organism evidence="2">
    <name type="scientific">Guillardia theta (strain CCMP2712)</name>
    <name type="common">Cryptophyte</name>
    <dbReference type="NCBI Taxonomy" id="905079"/>
    <lineage>
        <taxon>Eukaryota</taxon>
        <taxon>Cryptophyceae</taxon>
        <taxon>Pyrenomonadales</taxon>
        <taxon>Geminigeraceae</taxon>
        <taxon>Guillardia</taxon>
    </lineage>
</organism>
<proteinExistence type="predicted"/>
<evidence type="ECO:0000313" key="4">
    <source>
        <dbReference type="Proteomes" id="UP000011087"/>
    </source>
</evidence>
<keyword evidence="4" id="KW-1185">Reference proteome</keyword>
<dbReference type="HOGENOM" id="CLU_1356918_0_0_1"/>
<accession>L1JTH8</accession>
<dbReference type="PaxDb" id="55529-EKX51624"/>
<dbReference type="GeneID" id="17308308"/>
<dbReference type="EMBL" id="JH992975">
    <property type="protein sequence ID" value="EKX51624.1"/>
    <property type="molecule type" value="Genomic_DNA"/>
</dbReference>
<dbReference type="RefSeq" id="XP_005838604.1">
    <property type="nucleotide sequence ID" value="XM_005838547.1"/>
</dbReference>
<reference evidence="2 4" key="1">
    <citation type="journal article" date="2012" name="Nature">
        <title>Algal genomes reveal evolutionary mosaicism and the fate of nucleomorphs.</title>
        <authorList>
            <consortium name="DOE Joint Genome Institute"/>
            <person name="Curtis B.A."/>
            <person name="Tanifuji G."/>
            <person name="Burki F."/>
            <person name="Gruber A."/>
            <person name="Irimia M."/>
            <person name="Maruyama S."/>
            <person name="Arias M.C."/>
            <person name="Ball S.G."/>
            <person name="Gile G.H."/>
            <person name="Hirakawa Y."/>
            <person name="Hopkins J.F."/>
            <person name="Kuo A."/>
            <person name="Rensing S.A."/>
            <person name="Schmutz J."/>
            <person name="Symeonidi A."/>
            <person name="Elias M."/>
            <person name="Eveleigh R.J."/>
            <person name="Herman E.K."/>
            <person name="Klute M.J."/>
            <person name="Nakayama T."/>
            <person name="Obornik M."/>
            <person name="Reyes-Prieto A."/>
            <person name="Armbrust E.V."/>
            <person name="Aves S.J."/>
            <person name="Beiko R.G."/>
            <person name="Coutinho P."/>
            <person name="Dacks J.B."/>
            <person name="Durnford D.G."/>
            <person name="Fast N.M."/>
            <person name="Green B.R."/>
            <person name="Grisdale C.J."/>
            <person name="Hempel F."/>
            <person name="Henrissat B."/>
            <person name="Hoppner M.P."/>
            <person name="Ishida K."/>
            <person name="Kim E."/>
            <person name="Koreny L."/>
            <person name="Kroth P.G."/>
            <person name="Liu Y."/>
            <person name="Malik S.B."/>
            <person name="Maier U.G."/>
            <person name="McRose D."/>
            <person name="Mock T."/>
            <person name="Neilson J.A."/>
            <person name="Onodera N.T."/>
            <person name="Poole A.M."/>
            <person name="Pritham E.J."/>
            <person name="Richards T.A."/>
            <person name="Rocap G."/>
            <person name="Roy S.W."/>
            <person name="Sarai C."/>
            <person name="Schaack S."/>
            <person name="Shirato S."/>
            <person name="Slamovits C.H."/>
            <person name="Spencer D.F."/>
            <person name="Suzuki S."/>
            <person name="Worden A.Z."/>
            <person name="Zauner S."/>
            <person name="Barry K."/>
            <person name="Bell C."/>
            <person name="Bharti A.K."/>
            <person name="Crow J.A."/>
            <person name="Grimwood J."/>
            <person name="Kramer R."/>
            <person name="Lindquist E."/>
            <person name="Lucas S."/>
            <person name="Salamov A."/>
            <person name="McFadden G.I."/>
            <person name="Lane C.E."/>
            <person name="Keeling P.J."/>
            <person name="Gray M.W."/>
            <person name="Grigoriev I.V."/>
            <person name="Archibald J.M."/>
        </authorList>
    </citation>
    <scope>NUCLEOTIDE SEQUENCE</scope>
    <source>
        <strain evidence="2 4">CCMP2712</strain>
    </source>
</reference>
<reference evidence="4" key="2">
    <citation type="submission" date="2012-11" db="EMBL/GenBank/DDBJ databases">
        <authorList>
            <person name="Kuo A."/>
            <person name="Curtis B.A."/>
            <person name="Tanifuji G."/>
            <person name="Burki F."/>
            <person name="Gruber A."/>
            <person name="Irimia M."/>
            <person name="Maruyama S."/>
            <person name="Arias M.C."/>
            <person name="Ball S.G."/>
            <person name="Gile G.H."/>
            <person name="Hirakawa Y."/>
            <person name="Hopkins J.F."/>
            <person name="Rensing S.A."/>
            <person name="Schmutz J."/>
            <person name="Symeonidi A."/>
            <person name="Elias M."/>
            <person name="Eveleigh R.J."/>
            <person name="Herman E.K."/>
            <person name="Klute M.J."/>
            <person name="Nakayama T."/>
            <person name="Obornik M."/>
            <person name="Reyes-Prieto A."/>
            <person name="Armbrust E.V."/>
            <person name="Aves S.J."/>
            <person name="Beiko R.G."/>
            <person name="Coutinho P."/>
            <person name="Dacks J.B."/>
            <person name="Durnford D.G."/>
            <person name="Fast N.M."/>
            <person name="Green B.R."/>
            <person name="Grisdale C."/>
            <person name="Hempe F."/>
            <person name="Henrissat B."/>
            <person name="Hoppner M.P."/>
            <person name="Ishida K.-I."/>
            <person name="Kim E."/>
            <person name="Koreny L."/>
            <person name="Kroth P.G."/>
            <person name="Liu Y."/>
            <person name="Malik S.-B."/>
            <person name="Maier U.G."/>
            <person name="McRose D."/>
            <person name="Mock T."/>
            <person name="Neilson J.A."/>
            <person name="Onodera N.T."/>
            <person name="Poole A.M."/>
            <person name="Pritham E.J."/>
            <person name="Richards T.A."/>
            <person name="Rocap G."/>
            <person name="Roy S.W."/>
            <person name="Sarai C."/>
            <person name="Schaack S."/>
            <person name="Shirato S."/>
            <person name="Slamovits C.H."/>
            <person name="Spencer D.F."/>
            <person name="Suzuki S."/>
            <person name="Worden A.Z."/>
            <person name="Zauner S."/>
            <person name="Barry K."/>
            <person name="Bell C."/>
            <person name="Bharti A.K."/>
            <person name="Crow J.A."/>
            <person name="Grimwood J."/>
            <person name="Kramer R."/>
            <person name="Lindquist E."/>
            <person name="Lucas S."/>
            <person name="Salamov A."/>
            <person name="McFadden G.I."/>
            <person name="Lane C.E."/>
            <person name="Keeling P.J."/>
            <person name="Gray M.W."/>
            <person name="Grigoriev I.V."/>
            <person name="Archibald J.M."/>
        </authorList>
    </citation>
    <scope>NUCLEOTIDE SEQUENCE</scope>
    <source>
        <strain evidence="4">CCMP2712</strain>
    </source>
</reference>
<dbReference type="EnsemblProtists" id="EKX51624">
    <property type="protein sequence ID" value="EKX51624"/>
    <property type="gene ID" value="GUITHDRAFT_134518"/>
</dbReference>
<dbReference type="AlphaFoldDB" id="L1JTH8"/>
<keyword evidence="1" id="KW-0732">Signal</keyword>
<feature type="chain" id="PRO_5008771739" evidence="1">
    <location>
        <begin position="25"/>
        <end position="202"/>
    </location>
</feature>
<dbReference type="KEGG" id="gtt:GUITHDRAFT_134518"/>
<dbReference type="Proteomes" id="UP000011087">
    <property type="component" value="Unassembled WGS sequence"/>
</dbReference>
<evidence type="ECO:0000313" key="2">
    <source>
        <dbReference type="EMBL" id="EKX51624.1"/>
    </source>
</evidence>
<protein>
    <submittedName>
        <fullName evidence="2 3">Uncharacterized protein</fullName>
    </submittedName>
</protein>